<dbReference type="EMBL" id="KZ821242">
    <property type="protein sequence ID" value="PYH43717.1"/>
    <property type="molecule type" value="Genomic_DNA"/>
</dbReference>
<protein>
    <submittedName>
        <fullName evidence="1">Uncharacterized protein</fullName>
    </submittedName>
</protein>
<sequence length="322" mass="35402">MGTVPDTLPPRSKHLIKPGDGISSEKICNELGTSNIASKSVALPSPESQDEFDLCDPERNSAVVVPQRARTCPPLLDAILSASARHFSTLPQQRQLEITRYYGLKDGLAIGEESMLAYHSRSIAGLRAASLEPNATMDENLLAAVHHVWANRLLILGAHVIQYCFPPVPTPRASFQQRCALYEHLLHLRQSWMTSAPLAFTPFLSPSAPLSECFIFFPQQRFLNDTHIVARNRLGLSTCSSPYRTLHVDRLRSHVSHRRAVTVLNEKIRTTVREICGVAVANRQSPTAALTASLAVVRGAEAFCEASRAEQEALPGLGRLKT</sequence>
<dbReference type="Pfam" id="PF11951">
    <property type="entry name" value="Fungal_trans_2"/>
    <property type="match status" value="1"/>
</dbReference>
<evidence type="ECO:0000313" key="2">
    <source>
        <dbReference type="Proteomes" id="UP000248349"/>
    </source>
</evidence>
<dbReference type="GeneID" id="37079453"/>
<organism evidence="1 2">
    <name type="scientific">Aspergillus saccharolyticus JOP 1030-1</name>
    <dbReference type="NCBI Taxonomy" id="1450539"/>
    <lineage>
        <taxon>Eukaryota</taxon>
        <taxon>Fungi</taxon>
        <taxon>Dikarya</taxon>
        <taxon>Ascomycota</taxon>
        <taxon>Pezizomycotina</taxon>
        <taxon>Eurotiomycetes</taxon>
        <taxon>Eurotiomycetidae</taxon>
        <taxon>Eurotiales</taxon>
        <taxon>Aspergillaceae</taxon>
        <taxon>Aspergillus</taxon>
        <taxon>Aspergillus subgen. Circumdati</taxon>
    </lineage>
</organism>
<reference evidence="1 2" key="1">
    <citation type="submission" date="2016-12" db="EMBL/GenBank/DDBJ databases">
        <title>The genomes of Aspergillus section Nigri reveals drivers in fungal speciation.</title>
        <authorList>
            <consortium name="DOE Joint Genome Institute"/>
            <person name="Vesth T.C."/>
            <person name="Nybo J."/>
            <person name="Theobald S."/>
            <person name="Brandl J."/>
            <person name="Frisvad J.C."/>
            <person name="Nielsen K.F."/>
            <person name="Lyhne E.K."/>
            <person name="Kogle M.E."/>
            <person name="Kuo A."/>
            <person name="Riley R."/>
            <person name="Clum A."/>
            <person name="Nolan M."/>
            <person name="Lipzen A."/>
            <person name="Salamov A."/>
            <person name="Henrissat B."/>
            <person name="Wiebenga A."/>
            <person name="De Vries R.P."/>
            <person name="Grigoriev I.V."/>
            <person name="Mortensen U.H."/>
            <person name="Andersen M.R."/>
            <person name="Baker S.E."/>
        </authorList>
    </citation>
    <scope>NUCLEOTIDE SEQUENCE [LARGE SCALE GENOMIC DNA]</scope>
    <source>
        <strain evidence="1 2">JOP 1030-1</strain>
    </source>
</reference>
<name>A0A318ZB74_9EURO</name>
<dbReference type="InterPro" id="IPR021858">
    <property type="entry name" value="Fun_TF"/>
</dbReference>
<evidence type="ECO:0000313" key="1">
    <source>
        <dbReference type="EMBL" id="PYH43717.1"/>
    </source>
</evidence>
<dbReference type="OrthoDB" id="4525710at2759"/>
<keyword evidence="2" id="KW-1185">Reference proteome</keyword>
<dbReference type="Proteomes" id="UP000248349">
    <property type="component" value="Unassembled WGS sequence"/>
</dbReference>
<accession>A0A318ZB74</accession>
<dbReference type="AlphaFoldDB" id="A0A318ZB74"/>
<proteinExistence type="predicted"/>
<dbReference type="STRING" id="1450539.A0A318ZB74"/>
<dbReference type="RefSeq" id="XP_025429699.1">
    <property type="nucleotide sequence ID" value="XM_025578224.1"/>
</dbReference>
<gene>
    <name evidence="1" type="ORF">BP01DRAFT_393305</name>
</gene>